<protein>
    <recommendedName>
        <fullName evidence="1">FRG domain-containing protein</fullName>
    </recommendedName>
</protein>
<dbReference type="AlphaFoldDB" id="A0A2V2N5V4"/>
<reference evidence="2 3" key="1">
    <citation type="submission" date="2018-05" db="EMBL/GenBank/DDBJ databases">
        <title>Draft genome of Methanospirillum lacunae Ki8-1.</title>
        <authorList>
            <person name="Dueholm M.S."/>
            <person name="Nielsen P.H."/>
            <person name="Bakmann L.F."/>
            <person name="Otzen D.E."/>
        </authorList>
    </citation>
    <scope>NUCLEOTIDE SEQUENCE [LARGE SCALE GENOMIC DNA]</scope>
    <source>
        <strain evidence="2 3">Ki8-1</strain>
    </source>
</reference>
<dbReference type="Pfam" id="PF08867">
    <property type="entry name" value="FRG"/>
    <property type="match status" value="1"/>
</dbReference>
<keyword evidence="3" id="KW-1185">Reference proteome</keyword>
<dbReference type="RefSeq" id="WP_109967259.1">
    <property type="nucleotide sequence ID" value="NZ_CP176093.1"/>
</dbReference>
<dbReference type="EMBL" id="QGMY01000002">
    <property type="protein sequence ID" value="PWR73980.1"/>
    <property type="molecule type" value="Genomic_DNA"/>
</dbReference>
<organism evidence="2 3">
    <name type="scientific">Methanospirillum lacunae</name>
    <dbReference type="NCBI Taxonomy" id="668570"/>
    <lineage>
        <taxon>Archaea</taxon>
        <taxon>Methanobacteriati</taxon>
        <taxon>Methanobacteriota</taxon>
        <taxon>Stenosarchaea group</taxon>
        <taxon>Methanomicrobia</taxon>
        <taxon>Methanomicrobiales</taxon>
        <taxon>Methanospirillaceae</taxon>
        <taxon>Methanospirillum</taxon>
    </lineage>
</organism>
<sequence>MANEVLNGNNQIEVSIENITDYISLINTITTDKSQRYAFRGQSNKKYPLTSSAARRIRKTLYKTENLNFPIQMEKYIQYIHSILDDYKLKGFDRDKNIGPYDLQILAELQHFGAATCLVDFSLNCLPPLYFACCSNEGKDGAIFAINIKDHIKYASLDYYSLSTKKIDSFLVQLPRIERGPPEEDEYITDDEGKDNRTNPYDYTIYPRNWYWEAPHINQRIPIQQSIFLFGKPDLEYDKKIIIPYSIKNTILEKLDLCFNINKETLFPDFTGFSNNHEVSNSDFKFWSFSDKIYAAKECIKIGEQIKIDQILDEIKEKKPISSYFLDESLIFIFSKYHKLDDLKEIYTTFTQSKTVDPQLFLFISRICQALGNREEQVSWLEKCEQAAREIEDVTLFEHCRRLLEDPDEEYLV</sequence>
<proteinExistence type="predicted"/>
<dbReference type="GeneID" id="97549325"/>
<dbReference type="Proteomes" id="UP000245657">
    <property type="component" value="Unassembled WGS sequence"/>
</dbReference>
<dbReference type="SMART" id="SM00901">
    <property type="entry name" value="FRG"/>
    <property type="match status" value="1"/>
</dbReference>
<feature type="domain" description="FRG" evidence="1">
    <location>
        <begin position="33"/>
        <end position="144"/>
    </location>
</feature>
<dbReference type="OrthoDB" id="118218at2157"/>
<dbReference type="InterPro" id="IPR014966">
    <property type="entry name" value="FRG-dom"/>
</dbReference>
<evidence type="ECO:0000259" key="1">
    <source>
        <dbReference type="SMART" id="SM00901"/>
    </source>
</evidence>
<comment type="caution">
    <text evidence="2">The sequence shown here is derived from an EMBL/GenBank/DDBJ whole genome shotgun (WGS) entry which is preliminary data.</text>
</comment>
<name>A0A2V2N5V4_9EURY</name>
<accession>A0A2V2N5V4</accession>
<gene>
    <name evidence="2" type="ORF">DK846_02105</name>
</gene>
<evidence type="ECO:0000313" key="2">
    <source>
        <dbReference type="EMBL" id="PWR73980.1"/>
    </source>
</evidence>
<evidence type="ECO:0000313" key="3">
    <source>
        <dbReference type="Proteomes" id="UP000245657"/>
    </source>
</evidence>